<evidence type="ECO:0000313" key="1">
    <source>
        <dbReference type="EMBL" id="MFC6866476.1"/>
    </source>
</evidence>
<sequence length="140" mass="15624">MMVNQTNNDEASFYPVQDQAPVIPPAQRQVSLARPYARTRGRTRPDRNLSLEATVTTSEQGRRYEGVRAVEHRAICDFCVHARTISDVVAELRLPLGVVKVIVADMAEAGLVNVHQPGLAFGDKSSREFTERLLRSLHDL</sequence>
<proteinExistence type="predicted"/>
<reference evidence="2" key="1">
    <citation type="journal article" date="2019" name="Int. J. Syst. Evol. Microbiol.">
        <title>The Global Catalogue of Microorganisms (GCM) 10K type strain sequencing project: providing services to taxonomists for standard genome sequencing and annotation.</title>
        <authorList>
            <consortium name="The Broad Institute Genomics Platform"/>
            <consortium name="The Broad Institute Genome Sequencing Center for Infectious Disease"/>
            <person name="Wu L."/>
            <person name="Ma J."/>
        </authorList>
    </citation>
    <scope>NUCLEOTIDE SEQUENCE [LARGE SCALE GENOMIC DNA]</scope>
    <source>
        <strain evidence="2">KCTC 32255</strain>
    </source>
</reference>
<name>A0ABW2BU00_9PSEU</name>
<organism evidence="1 2">
    <name type="scientific">Haloechinothrix salitolerans</name>
    <dbReference type="NCBI Taxonomy" id="926830"/>
    <lineage>
        <taxon>Bacteria</taxon>
        <taxon>Bacillati</taxon>
        <taxon>Actinomycetota</taxon>
        <taxon>Actinomycetes</taxon>
        <taxon>Pseudonocardiales</taxon>
        <taxon>Pseudonocardiaceae</taxon>
        <taxon>Haloechinothrix</taxon>
    </lineage>
</organism>
<protein>
    <submittedName>
        <fullName evidence="1">DUF742 domain-containing protein</fullName>
    </submittedName>
</protein>
<dbReference type="PANTHER" id="PTHR36221:SF1">
    <property type="entry name" value="DUF742 DOMAIN-CONTAINING PROTEIN"/>
    <property type="match status" value="1"/>
</dbReference>
<comment type="caution">
    <text evidence="1">The sequence shown here is derived from an EMBL/GenBank/DDBJ whole genome shotgun (WGS) entry which is preliminary data.</text>
</comment>
<evidence type="ECO:0000313" key="2">
    <source>
        <dbReference type="Proteomes" id="UP001596337"/>
    </source>
</evidence>
<dbReference type="RefSeq" id="WP_345395527.1">
    <property type="nucleotide sequence ID" value="NZ_BAABLA010000024.1"/>
</dbReference>
<dbReference type="EMBL" id="JBHSXX010000001">
    <property type="protein sequence ID" value="MFC6866476.1"/>
    <property type="molecule type" value="Genomic_DNA"/>
</dbReference>
<dbReference type="PANTHER" id="PTHR36221">
    <property type="entry name" value="DUF742 DOMAIN-CONTAINING PROTEIN"/>
    <property type="match status" value="1"/>
</dbReference>
<keyword evidence="2" id="KW-1185">Reference proteome</keyword>
<accession>A0ABW2BU00</accession>
<gene>
    <name evidence="1" type="ORF">ACFQGD_04905</name>
</gene>
<dbReference type="InterPro" id="IPR007995">
    <property type="entry name" value="DUF742"/>
</dbReference>
<dbReference type="Proteomes" id="UP001596337">
    <property type="component" value="Unassembled WGS sequence"/>
</dbReference>
<dbReference type="Pfam" id="PF05331">
    <property type="entry name" value="DUF742"/>
    <property type="match status" value="1"/>
</dbReference>